<evidence type="ECO:0000313" key="9">
    <source>
        <dbReference type="EMBL" id="RXS74962.1"/>
    </source>
</evidence>
<keyword evidence="6" id="KW-0406">Ion transport</keyword>
<feature type="domain" description="RCK N-terminal" evidence="7">
    <location>
        <begin position="1"/>
        <end position="120"/>
    </location>
</feature>
<evidence type="ECO:0000256" key="1">
    <source>
        <dbReference type="ARBA" id="ARBA00017378"/>
    </source>
</evidence>
<feature type="domain" description="RCK C-terminal" evidence="8">
    <location>
        <begin position="140"/>
        <end position="224"/>
    </location>
</feature>
<dbReference type="NCBIfam" id="NF007032">
    <property type="entry name" value="PRK09496.1-4"/>
    <property type="match status" value="1"/>
</dbReference>
<dbReference type="Pfam" id="PF02254">
    <property type="entry name" value="TrkA_N"/>
    <property type="match status" value="2"/>
</dbReference>
<evidence type="ECO:0000256" key="2">
    <source>
        <dbReference type="ARBA" id="ARBA00022448"/>
    </source>
</evidence>
<keyword evidence="5" id="KW-0520">NAD</keyword>
<dbReference type="PROSITE" id="PS50817">
    <property type="entry name" value="INTEIN_N_TER"/>
    <property type="match status" value="1"/>
</dbReference>
<dbReference type="Proteomes" id="UP000290106">
    <property type="component" value="Unassembled WGS sequence"/>
</dbReference>
<feature type="domain" description="RCK N-terminal" evidence="7">
    <location>
        <begin position="228"/>
        <end position="356"/>
    </location>
</feature>
<evidence type="ECO:0000256" key="3">
    <source>
        <dbReference type="ARBA" id="ARBA00022538"/>
    </source>
</evidence>
<keyword evidence="10" id="KW-1185">Reference proteome</keyword>
<dbReference type="GO" id="GO:0016539">
    <property type="term" value="P:intein-mediated protein splicing"/>
    <property type="evidence" value="ECO:0007669"/>
    <property type="project" value="InterPro"/>
</dbReference>
<dbReference type="InterPro" id="IPR006141">
    <property type="entry name" value="Intein_N"/>
</dbReference>
<dbReference type="NCBIfam" id="NF007041">
    <property type="entry name" value="PRK09496.3-4"/>
    <property type="match status" value="1"/>
</dbReference>
<dbReference type="SUPFAM" id="SSF116726">
    <property type="entry name" value="TrkA C-terminal domain-like"/>
    <property type="match status" value="2"/>
</dbReference>
<keyword evidence="4" id="KW-0630">Potassium</keyword>
<evidence type="ECO:0000256" key="4">
    <source>
        <dbReference type="ARBA" id="ARBA00022958"/>
    </source>
</evidence>
<dbReference type="NCBIfam" id="NF007031">
    <property type="entry name" value="PRK09496.1-2"/>
    <property type="match status" value="1"/>
</dbReference>
<sequence>MKIIIIGCGKVGSALAEELTMENHEVAIVDISAQKLQEVGEDLDALQIQGNGSSINVLMDAGAAMADLVIAVTGSDELNLLCCLVAKNLGKCHTVARVRNPIYNKEINLMKESLGISMIINPEMATAAEIARLLRFPSAIKIDPFAKGKVELLKFRLKPEFRLDGKSIVEINMKGKHNILVAGVERGEQVFIPNGDFVLQNGDLVSLLASPKNASAFFKSIGLKTNQVRNCMIVGGGTIAIFLARMLLEMKMRVVIIEQSKERCELLADLLPDATVVNGDGTSKNLLFEENLENAEAFVALTNMDEENILLGMFAERMSQAKVVTKVNRVAFDDITDELELGSLIHPKYITTDRILQYTRATQNSIGSNVETLYHILDSKAEALEFVIRENSSVVGVELKDLRLKNNLLVGCINRGGKVLIPRGDDCLMVGDTVVVVTSQKCLRDIEDILEK</sequence>
<dbReference type="SUPFAM" id="SSF51735">
    <property type="entry name" value="NAD(P)-binding Rossmann-fold domains"/>
    <property type="match status" value="2"/>
</dbReference>
<keyword evidence="2" id="KW-0813">Transport</keyword>
<dbReference type="Pfam" id="PF02080">
    <property type="entry name" value="TrkA_C"/>
    <property type="match status" value="2"/>
</dbReference>
<dbReference type="NCBIfam" id="NF007033">
    <property type="entry name" value="PRK09496.1-5"/>
    <property type="match status" value="1"/>
</dbReference>
<evidence type="ECO:0000256" key="5">
    <source>
        <dbReference type="ARBA" id="ARBA00023027"/>
    </source>
</evidence>
<dbReference type="InterPro" id="IPR036291">
    <property type="entry name" value="NAD(P)-bd_dom_sf"/>
</dbReference>
<dbReference type="PANTHER" id="PTHR43833">
    <property type="entry name" value="POTASSIUM CHANNEL PROTEIN 2-RELATED-RELATED"/>
    <property type="match status" value="1"/>
</dbReference>
<dbReference type="PRINTS" id="PR00335">
    <property type="entry name" value="KUPTAKETRKA"/>
</dbReference>
<dbReference type="RefSeq" id="WP_129257491.1">
    <property type="nucleotide sequence ID" value="NZ_SDKC01000001.1"/>
</dbReference>
<dbReference type="InterPro" id="IPR006036">
    <property type="entry name" value="K_uptake_TrkA"/>
</dbReference>
<name>A0A4Q1RH73_9FIRM</name>
<dbReference type="PROSITE" id="PS51202">
    <property type="entry name" value="RCK_C"/>
    <property type="match status" value="2"/>
</dbReference>
<organism evidence="9 10">
    <name type="scientific">Blautia faecicola</name>
    <dbReference type="NCBI Taxonomy" id="2509240"/>
    <lineage>
        <taxon>Bacteria</taxon>
        <taxon>Bacillati</taxon>
        <taxon>Bacillota</taxon>
        <taxon>Clostridia</taxon>
        <taxon>Lachnospirales</taxon>
        <taxon>Lachnospiraceae</taxon>
        <taxon>Blautia</taxon>
    </lineage>
</organism>
<evidence type="ECO:0000313" key="10">
    <source>
        <dbReference type="Proteomes" id="UP000290106"/>
    </source>
</evidence>
<feature type="domain" description="RCK C-terminal" evidence="8">
    <location>
        <begin position="371"/>
        <end position="452"/>
    </location>
</feature>
<dbReference type="GO" id="GO:0005886">
    <property type="term" value="C:plasma membrane"/>
    <property type="evidence" value="ECO:0007669"/>
    <property type="project" value="InterPro"/>
</dbReference>
<proteinExistence type="predicted"/>
<reference evidence="9 10" key="1">
    <citation type="submission" date="2019-01" db="EMBL/GenBank/DDBJ databases">
        <title>Blautia sp. nov. KGMB01111 isolated human feces.</title>
        <authorList>
            <person name="Park J.-E."/>
            <person name="Kim J.-S."/>
            <person name="Park S.-H."/>
        </authorList>
    </citation>
    <scope>NUCLEOTIDE SEQUENCE [LARGE SCALE GENOMIC DNA]</scope>
    <source>
        <strain evidence="9 10">KGMB01111</strain>
    </source>
</reference>
<dbReference type="NCBIfam" id="NF007039">
    <property type="entry name" value="PRK09496.3-2"/>
    <property type="match status" value="1"/>
</dbReference>
<dbReference type="InterPro" id="IPR006037">
    <property type="entry name" value="RCK_C"/>
</dbReference>
<accession>A0A4Q1RH73</accession>
<dbReference type="GO" id="GO:0015079">
    <property type="term" value="F:potassium ion transmembrane transporter activity"/>
    <property type="evidence" value="ECO:0007669"/>
    <property type="project" value="InterPro"/>
</dbReference>
<protein>
    <recommendedName>
        <fullName evidence="1">Trk system potassium uptake protein TrkA</fullName>
    </recommendedName>
</protein>
<comment type="caution">
    <text evidence="9">The sequence shown here is derived from an EMBL/GenBank/DDBJ whole genome shotgun (WGS) entry which is preliminary data.</text>
</comment>
<dbReference type="AlphaFoldDB" id="A0A4Q1RH73"/>
<dbReference type="Gene3D" id="3.40.50.720">
    <property type="entry name" value="NAD(P)-binding Rossmann-like Domain"/>
    <property type="match status" value="2"/>
</dbReference>
<evidence type="ECO:0000259" key="7">
    <source>
        <dbReference type="PROSITE" id="PS51201"/>
    </source>
</evidence>
<dbReference type="OrthoDB" id="9775180at2"/>
<dbReference type="InterPro" id="IPR036721">
    <property type="entry name" value="RCK_C_sf"/>
</dbReference>
<dbReference type="Gene3D" id="3.30.70.1450">
    <property type="entry name" value="Regulator of K+ conductance, C-terminal domain"/>
    <property type="match status" value="2"/>
</dbReference>
<dbReference type="PROSITE" id="PS51201">
    <property type="entry name" value="RCK_N"/>
    <property type="match status" value="2"/>
</dbReference>
<evidence type="ECO:0000259" key="8">
    <source>
        <dbReference type="PROSITE" id="PS51202"/>
    </source>
</evidence>
<dbReference type="EMBL" id="SDKC01000001">
    <property type="protein sequence ID" value="RXS74962.1"/>
    <property type="molecule type" value="Genomic_DNA"/>
</dbReference>
<dbReference type="InterPro" id="IPR003148">
    <property type="entry name" value="RCK_N"/>
</dbReference>
<evidence type="ECO:0000256" key="6">
    <source>
        <dbReference type="ARBA" id="ARBA00023065"/>
    </source>
</evidence>
<dbReference type="InterPro" id="IPR050721">
    <property type="entry name" value="Trk_Ktr_HKT_K-transport"/>
</dbReference>
<dbReference type="PANTHER" id="PTHR43833:SF5">
    <property type="entry name" value="TRK SYSTEM POTASSIUM UPTAKE PROTEIN TRKA"/>
    <property type="match status" value="1"/>
</dbReference>
<gene>
    <name evidence="9" type="primary">trkA</name>
    <name evidence="9" type="ORF">ETP43_06830</name>
</gene>
<keyword evidence="3" id="KW-0633">Potassium transport</keyword>